<keyword evidence="2" id="KW-1185">Reference proteome</keyword>
<sequence>MCLLSVLQTALRFFLVRYMFNDYYYYYYYYLYPAHLAGPPQPLWAAPNRILKTVKHQTLNNNNNLLFLPRPSGWVSPATLGGFQQNIKNRIKLQTLKTALNRAAF</sequence>
<evidence type="ECO:0000313" key="1">
    <source>
        <dbReference type="EMBL" id="CAI5767667.1"/>
    </source>
</evidence>
<proteinExistence type="predicted"/>
<protein>
    <submittedName>
        <fullName evidence="1">Uncharacterized protein</fullName>
    </submittedName>
</protein>
<evidence type="ECO:0000313" key="2">
    <source>
        <dbReference type="Proteomes" id="UP001178461"/>
    </source>
</evidence>
<accession>A0AA35JYS4</accession>
<name>A0AA35JYS4_9SAUR</name>
<organism evidence="1 2">
    <name type="scientific">Podarcis lilfordi</name>
    <name type="common">Lilford's wall lizard</name>
    <dbReference type="NCBI Taxonomy" id="74358"/>
    <lineage>
        <taxon>Eukaryota</taxon>
        <taxon>Metazoa</taxon>
        <taxon>Chordata</taxon>
        <taxon>Craniata</taxon>
        <taxon>Vertebrata</taxon>
        <taxon>Euteleostomi</taxon>
        <taxon>Lepidosauria</taxon>
        <taxon>Squamata</taxon>
        <taxon>Bifurcata</taxon>
        <taxon>Unidentata</taxon>
        <taxon>Episquamata</taxon>
        <taxon>Laterata</taxon>
        <taxon>Lacertibaenia</taxon>
        <taxon>Lacertidae</taxon>
        <taxon>Podarcis</taxon>
    </lineage>
</organism>
<dbReference type="Proteomes" id="UP001178461">
    <property type="component" value="Chromosome 2"/>
</dbReference>
<gene>
    <name evidence="1" type="ORF">PODLI_1B017317</name>
</gene>
<dbReference type="AlphaFoldDB" id="A0AA35JYS4"/>
<reference evidence="1" key="1">
    <citation type="submission" date="2022-12" db="EMBL/GenBank/DDBJ databases">
        <authorList>
            <person name="Alioto T."/>
            <person name="Alioto T."/>
            <person name="Gomez Garrido J."/>
        </authorList>
    </citation>
    <scope>NUCLEOTIDE SEQUENCE</scope>
</reference>
<dbReference type="EMBL" id="OX395127">
    <property type="protein sequence ID" value="CAI5767667.1"/>
    <property type="molecule type" value="Genomic_DNA"/>
</dbReference>